<feature type="signal peptide" evidence="2">
    <location>
        <begin position="1"/>
        <end position="19"/>
    </location>
</feature>
<dbReference type="InterPro" id="IPR000742">
    <property type="entry name" value="EGF"/>
</dbReference>
<dbReference type="EMBL" id="BTRK01000004">
    <property type="protein sequence ID" value="GMR49173.1"/>
    <property type="molecule type" value="Genomic_DNA"/>
</dbReference>
<name>A0AAN5CR49_9BILA</name>
<proteinExistence type="predicted"/>
<accession>A0AAN5CR49</accession>
<keyword evidence="1" id="KW-1133">Transmembrane helix</keyword>
<evidence type="ECO:0000256" key="1">
    <source>
        <dbReference type="SAM" id="Phobius"/>
    </source>
</evidence>
<organism evidence="5 6">
    <name type="scientific">Pristionchus mayeri</name>
    <dbReference type="NCBI Taxonomy" id="1317129"/>
    <lineage>
        <taxon>Eukaryota</taxon>
        <taxon>Metazoa</taxon>
        <taxon>Ecdysozoa</taxon>
        <taxon>Nematoda</taxon>
        <taxon>Chromadorea</taxon>
        <taxon>Rhabditida</taxon>
        <taxon>Rhabditina</taxon>
        <taxon>Diplogasteromorpha</taxon>
        <taxon>Diplogasteroidea</taxon>
        <taxon>Neodiplogasteridae</taxon>
        <taxon>Pristionchus</taxon>
    </lineage>
</organism>
<dbReference type="Proteomes" id="UP001328107">
    <property type="component" value="Unassembled WGS sequence"/>
</dbReference>
<sequence length="226" mass="25377">SASLVATTVLLALLPGAESYAFRNDEAIIKPRECSREGTLRTFRFSDARNTPLFCECLPGFDGRYCEQRICRHGAVRIVDFEEIDSPGNSTPEIIATTACVCDPGFRGPSCEERMERKPAPWTTVVAFLEPIFFFIVLMIPCCCAFQMIREFVVPLFNRAERYSMIHYDPEQGLPPKTEPHCTGRCCEVSAPPAYSHIYSNPMPTVTPAVDLRQPIYSTAKIFPHV</sequence>
<evidence type="ECO:0000313" key="5">
    <source>
        <dbReference type="EMBL" id="GMR49173.1"/>
    </source>
</evidence>
<protein>
    <recommendedName>
        <fullName evidence="3 4">EGF-like domain-containing protein</fullName>
    </recommendedName>
</protein>
<feature type="non-terminal residue" evidence="5">
    <location>
        <position position="1"/>
    </location>
</feature>
<keyword evidence="1" id="KW-0472">Membrane</keyword>
<dbReference type="PROSITE" id="PS01186">
    <property type="entry name" value="EGF_2"/>
    <property type="match status" value="1"/>
</dbReference>
<comment type="caution">
    <text evidence="5">The sequence shown here is derived from an EMBL/GenBank/DDBJ whole genome shotgun (WGS) entry which is preliminary data.</text>
</comment>
<evidence type="ECO:0000313" key="6">
    <source>
        <dbReference type="Proteomes" id="UP001328107"/>
    </source>
</evidence>
<dbReference type="AlphaFoldDB" id="A0AAN5CR49"/>
<dbReference type="PROSITE" id="PS00022">
    <property type="entry name" value="EGF_1"/>
    <property type="match status" value="1"/>
</dbReference>
<gene>
    <name evidence="5" type="ORF">PMAYCL1PPCAC_19368</name>
</gene>
<keyword evidence="2" id="KW-0732">Signal</keyword>
<feature type="domain" description="EGF-like" evidence="3 4">
    <location>
        <begin position="100"/>
        <end position="111"/>
    </location>
</feature>
<keyword evidence="6" id="KW-1185">Reference proteome</keyword>
<feature type="chain" id="PRO_5043013750" description="EGF-like domain-containing protein" evidence="2">
    <location>
        <begin position="20"/>
        <end position="226"/>
    </location>
</feature>
<evidence type="ECO:0000256" key="2">
    <source>
        <dbReference type="SAM" id="SignalP"/>
    </source>
</evidence>
<keyword evidence="1" id="KW-0812">Transmembrane</keyword>
<evidence type="ECO:0000259" key="4">
    <source>
        <dbReference type="PROSITE" id="PS01186"/>
    </source>
</evidence>
<feature type="transmembrane region" description="Helical" evidence="1">
    <location>
        <begin position="125"/>
        <end position="149"/>
    </location>
</feature>
<evidence type="ECO:0000259" key="3">
    <source>
        <dbReference type="PROSITE" id="PS00022"/>
    </source>
</evidence>
<dbReference type="Gene3D" id="2.10.25.10">
    <property type="entry name" value="Laminin"/>
    <property type="match status" value="1"/>
</dbReference>
<reference evidence="6" key="1">
    <citation type="submission" date="2022-10" db="EMBL/GenBank/DDBJ databases">
        <title>Genome assembly of Pristionchus species.</title>
        <authorList>
            <person name="Yoshida K."/>
            <person name="Sommer R.J."/>
        </authorList>
    </citation>
    <scope>NUCLEOTIDE SEQUENCE [LARGE SCALE GENOMIC DNA]</scope>
    <source>
        <strain evidence="6">RS5460</strain>
    </source>
</reference>